<dbReference type="Proteomes" id="UP001164459">
    <property type="component" value="Chromosome"/>
</dbReference>
<keyword evidence="2" id="KW-0732">Signal</keyword>
<organism evidence="3 4">
    <name type="scientific">Nannocystis punicea</name>
    <dbReference type="NCBI Taxonomy" id="2995304"/>
    <lineage>
        <taxon>Bacteria</taxon>
        <taxon>Pseudomonadati</taxon>
        <taxon>Myxococcota</taxon>
        <taxon>Polyangia</taxon>
        <taxon>Nannocystales</taxon>
        <taxon>Nannocystaceae</taxon>
        <taxon>Nannocystis</taxon>
    </lineage>
</organism>
<evidence type="ECO:0000256" key="2">
    <source>
        <dbReference type="SAM" id="SignalP"/>
    </source>
</evidence>
<feature type="compositionally biased region" description="Basic residues" evidence="1">
    <location>
        <begin position="68"/>
        <end position="77"/>
    </location>
</feature>
<evidence type="ECO:0000313" key="4">
    <source>
        <dbReference type="Proteomes" id="UP001164459"/>
    </source>
</evidence>
<name>A0ABY7H0M3_9BACT</name>
<dbReference type="PROSITE" id="PS51257">
    <property type="entry name" value="PROKAR_LIPOPROTEIN"/>
    <property type="match status" value="1"/>
</dbReference>
<evidence type="ECO:0000256" key="1">
    <source>
        <dbReference type="SAM" id="MobiDB-lite"/>
    </source>
</evidence>
<dbReference type="EMBL" id="CP114040">
    <property type="protein sequence ID" value="WAS92802.1"/>
    <property type="molecule type" value="Genomic_DNA"/>
</dbReference>
<accession>A0ABY7H0M3</accession>
<feature type="chain" id="PRO_5045779756" evidence="2">
    <location>
        <begin position="25"/>
        <end position="100"/>
    </location>
</feature>
<dbReference type="RefSeq" id="WP_269035158.1">
    <property type="nucleotide sequence ID" value="NZ_CP114040.1"/>
</dbReference>
<feature type="signal peptide" evidence="2">
    <location>
        <begin position="1"/>
        <end position="24"/>
    </location>
</feature>
<sequence length="100" mass="10430">MSRLAKLNLSSLCPCLAVQACAPAGDGDTRVLDDTTPTRYLDGEANSLAGDLSWQTGDLAAGAAGRPASRRRLRSRHAAGGAHEGPNALARRLGEQSLKF</sequence>
<feature type="region of interest" description="Disordered" evidence="1">
    <location>
        <begin position="63"/>
        <end position="100"/>
    </location>
</feature>
<proteinExistence type="predicted"/>
<gene>
    <name evidence="3" type="ORF">O0S08_42045</name>
</gene>
<protein>
    <submittedName>
        <fullName evidence="3">Uncharacterized protein</fullName>
    </submittedName>
</protein>
<keyword evidence="4" id="KW-1185">Reference proteome</keyword>
<evidence type="ECO:0000313" key="3">
    <source>
        <dbReference type="EMBL" id="WAS92802.1"/>
    </source>
</evidence>
<reference evidence="3" key="1">
    <citation type="submission" date="2022-11" db="EMBL/GenBank/DDBJ databases">
        <title>Minimal conservation of predation-associated metabolite biosynthetic gene clusters underscores biosynthetic potential of Myxococcota including descriptions for ten novel species: Archangium lansinium sp. nov., Myxococcus landrumus sp. nov., Nannocystis bai.</title>
        <authorList>
            <person name="Ahearne A."/>
            <person name="Stevens C."/>
            <person name="Dowd S."/>
        </authorList>
    </citation>
    <scope>NUCLEOTIDE SEQUENCE</scope>
    <source>
        <strain evidence="3">Fl3</strain>
    </source>
</reference>